<evidence type="ECO:0000313" key="3">
    <source>
        <dbReference type="EMBL" id="GFR86016.1"/>
    </source>
</evidence>
<feature type="chain" id="PRO_5043730332" evidence="2">
    <location>
        <begin position="23"/>
        <end position="137"/>
    </location>
</feature>
<reference evidence="3 4" key="1">
    <citation type="journal article" date="2021" name="Elife">
        <title>Chloroplast acquisition without the gene transfer in kleptoplastic sea slugs, Plakobranchus ocellatus.</title>
        <authorList>
            <person name="Maeda T."/>
            <person name="Takahashi S."/>
            <person name="Yoshida T."/>
            <person name="Shimamura S."/>
            <person name="Takaki Y."/>
            <person name="Nagai Y."/>
            <person name="Toyoda A."/>
            <person name="Suzuki Y."/>
            <person name="Arimoto A."/>
            <person name="Ishii H."/>
            <person name="Satoh N."/>
            <person name="Nishiyama T."/>
            <person name="Hasebe M."/>
            <person name="Maruyama T."/>
            <person name="Minagawa J."/>
            <person name="Obokata J."/>
            <person name="Shigenobu S."/>
        </authorList>
    </citation>
    <scope>NUCLEOTIDE SEQUENCE [LARGE SCALE GENOMIC DNA]</scope>
</reference>
<comment type="caution">
    <text evidence="3">The sequence shown here is derived from an EMBL/GenBank/DDBJ whole genome shotgun (WGS) entry which is preliminary data.</text>
</comment>
<keyword evidence="4" id="KW-1185">Reference proteome</keyword>
<sequence length="137" mass="15663">MRMMMMMIMMIMTMMVMMIVNGDVDVDDDSDDDDDDNDDDDAIGCGDVDDDDNDDNKLISSIIIIIVKHRGVAEEDVVNPSVPLLRTHLQSSTGTISNSRMYLAFLSRPDIFTLKDGNIRLLEKRRKKEKLNKNKYK</sequence>
<evidence type="ECO:0000313" key="4">
    <source>
        <dbReference type="Proteomes" id="UP000762676"/>
    </source>
</evidence>
<protein>
    <submittedName>
        <fullName evidence="3">Uncharacterized protein</fullName>
    </submittedName>
</protein>
<evidence type="ECO:0000256" key="1">
    <source>
        <dbReference type="SAM" id="MobiDB-lite"/>
    </source>
</evidence>
<organism evidence="3 4">
    <name type="scientific">Elysia marginata</name>
    <dbReference type="NCBI Taxonomy" id="1093978"/>
    <lineage>
        <taxon>Eukaryota</taxon>
        <taxon>Metazoa</taxon>
        <taxon>Spiralia</taxon>
        <taxon>Lophotrochozoa</taxon>
        <taxon>Mollusca</taxon>
        <taxon>Gastropoda</taxon>
        <taxon>Heterobranchia</taxon>
        <taxon>Euthyneura</taxon>
        <taxon>Panpulmonata</taxon>
        <taxon>Sacoglossa</taxon>
        <taxon>Placobranchoidea</taxon>
        <taxon>Plakobranchidae</taxon>
        <taxon>Elysia</taxon>
    </lineage>
</organism>
<accession>A0AAV4GN05</accession>
<name>A0AAV4GN05_9GAST</name>
<feature type="compositionally biased region" description="Acidic residues" evidence="1">
    <location>
        <begin position="27"/>
        <end position="54"/>
    </location>
</feature>
<keyword evidence="2" id="KW-0732">Signal</keyword>
<dbReference type="Proteomes" id="UP000762676">
    <property type="component" value="Unassembled WGS sequence"/>
</dbReference>
<dbReference type="AlphaFoldDB" id="A0AAV4GN05"/>
<evidence type="ECO:0000256" key="2">
    <source>
        <dbReference type="SAM" id="SignalP"/>
    </source>
</evidence>
<dbReference type="EMBL" id="BMAT01005044">
    <property type="protein sequence ID" value="GFR86016.1"/>
    <property type="molecule type" value="Genomic_DNA"/>
</dbReference>
<gene>
    <name evidence="3" type="ORF">ElyMa_002455500</name>
</gene>
<proteinExistence type="predicted"/>
<feature type="signal peptide" evidence="2">
    <location>
        <begin position="1"/>
        <end position="22"/>
    </location>
</feature>
<feature type="region of interest" description="Disordered" evidence="1">
    <location>
        <begin position="27"/>
        <end position="55"/>
    </location>
</feature>